<evidence type="ECO:0000313" key="3">
    <source>
        <dbReference type="Proteomes" id="UP000306631"/>
    </source>
</evidence>
<evidence type="ECO:0000313" key="2">
    <source>
        <dbReference type="EMBL" id="TGY33658.1"/>
    </source>
</evidence>
<protein>
    <recommendedName>
        <fullName evidence="4">Transmembrane protein</fullName>
    </recommendedName>
</protein>
<sequence>MPLHYSLVGIELWVRAPLWPTGTKETHPHPAARKLMIPRDRFFWWYWGALLFLGPFGFVVGPPMARRASRKVAVLSGCQHVARLYDRAHSKVVFPSCFWTALRSFS</sequence>
<accession>A0A4S2CXC4</accession>
<organism evidence="2 3">
    <name type="scientific">Stenotrophomonas maltophilia</name>
    <name type="common">Pseudomonas maltophilia</name>
    <name type="synonym">Xanthomonas maltophilia</name>
    <dbReference type="NCBI Taxonomy" id="40324"/>
    <lineage>
        <taxon>Bacteria</taxon>
        <taxon>Pseudomonadati</taxon>
        <taxon>Pseudomonadota</taxon>
        <taxon>Gammaproteobacteria</taxon>
        <taxon>Lysobacterales</taxon>
        <taxon>Lysobacteraceae</taxon>
        <taxon>Stenotrophomonas</taxon>
        <taxon>Stenotrophomonas maltophilia group</taxon>
    </lineage>
</organism>
<feature type="transmembrane region" description="Helical" evidence="1">
    <location>
        <begin position="43"/>
        <end position="61"/>
    </location>
</feature>
<reference evidence="2 3" key="1">
    <citation type="submission" date="2019-04" db="EMBL/GenBank/DDBJ databases">
        <title>Microbes associate with the intestines of laboratory mice.</title>
        <authorList>
            <person name="Navarre W."/>
            <person name="Wong E."/>
            <person name="Huang K."/>
            <person name="Tropini C."/>
            <person name="Ng K."/>
            <person name="Yu B."/>
        </authorList>
    </citation>
    <scope>NUCLEOTIDE SEQUENCE [LARGE SCALE GENOMIC DNA]</scope>
    <source>
        <strain evidence="2 3">NM62_B4-13</strain>
    </source>
</reference>
<name>A0A4S2CXC4_STEMA</name>
<keyword evidence="1" id="KW-1133">Transmembrane helix</keyword>
<evidence type="ECO:0000256" key="1">
    <source>
        <dbReference type="SAM" id="Phobius"/>
    </source>
</evidence>
<keyword evidence="1" id="KW-0812">Transmembrane</keyword>
<proteinExistence type="predicted"/>
<dbReference type="OrthoDB" id="9856545at2"/>
<dbReference type="EMBL" id="SRYW01000009">
    <property type="protein sequence ID" value="TGY33658.1"/>
    <property type="molecule type" value="Genomic_DNA"/>
</dbReference>
<evidence type="ECO:0008006" key="4">
    <source>
        <dbReference type="Google" id="ProtNLM"/>
    </source>
</evidence>
<gene>
    <name evidence="2" type="ORF">E5352_12025</name>
</gene>
<comment type="caution">
    <text evidence="2">The sequence shown here is derived from an EMBL/GenBank/DDBJ whole genome shotgun (WGS) entry which is preliminary data.</text>
</comment>
<keyword evidence="1" id="KW-0472">Membrane</keyword>
<dbReference type="Proteomes" id="UP000306631">
    <property type="component" value="Unassembled WGS sequence"/>
</dbReference>
<dbReference type="AlphaFoldDB" id="A0A4S2CXC4"/>